<dbReference type="PANTHER" id="PTHR46043">
    <property type="entry name" value="ARM REPEAT SUPERFAMILY PROTEIN"/>
    <property type="match status" value="1"/>
</dbReference>
<evidence type="ECO:0000313" key="5">
    <source>
        <dbReference type="EMBL" id="OWM79793.1"/>
    </source>
</evidence>
<gene>
    <name evidence="5" type="ORF">CDL15_Pgr023205</name>
</gene>
<feature type="domain" description="DUF7032" evidence="4">
    <location>
        <begin position="34"/>
        <end position="141"/>
    </location>
</feature>
<dbReference type="InterPro" id="IPR011989">
    <property type="entry name" value="ARM-like"/>
</dbReference>
<comment type="caution">
    <text evidence="5">The sequence shown here is derived from an EMBL/GenBank/DDBJ whole genome shotgun (WGS) entry which is preliminary data.</text>
</comment>
<evidence type="ECO:0000256" key="1">
    <source>
        <dbReference type="ARBA" id="ARBA00022737"/>
    </source>
</evidence>
<feature type="repeat" description="ARM" evidence="2">
    <location>
        <begin position="331"/>
        <end position="375"/>
    </location>
</feature>
<dbReference type="InterPro" id="IPR054296">
    <property type="entry name" value="DUF7032"/>
</dbReference>
<dbReference type="InterPro" id="IPR016024">
    <property type="entry name" value="ARM-type_fold"/>
</dbReference>
<accession>A0A218X4C9</accession>
<dbReference type="SMART" id="SM00185">
    <property type="entry name" value="ARM"/>
    <property type="match status" value="6"/>
</dbReference>
<dbReference type="Proteomes" id="UP000197138">
    <property type="component" value="Unassembled WGS sequence"/>
</dbReference>
<evidence type="ECO:0000313" key="6">
    <source>
        <dbReference type="Proteomes" id="UP000197138"/>
    </source>
</evidence>
<dbReference type="SUPFAM" id="SSF48371">
    <property type="entry name" value="ARM repeat"/>
    <property type="match status" value="1"/>
</dbReference>
<reference evidence="6" key="1">
    <citation type="journal article" date="2017" name="Plant J.">
        <title>The pomegranate (Punica granatum L.) genome and the genomics of punicalagin biosynthesis.</title>
        <authorList>
            <person name="Qin G."/>
            <person name="Xu C."/>
            <person name="Ming R."/>
            <person name="Tang H."/>
            <person name="Guyot R."/>
            <person name="Kramer E.M."/>
            <person name="Hu Y."/>
            <person name="Yi X."/>
            <person name="Qi Y."/>
            <person name="Xu X."/>
            <person name="Gao Z."/>
            <person name="Pan H."/>
            <person name="Jian J."/>
            <person name="Tian Y."/>
            <person name="Yue Z."/>
            <person name="Xu Y."/>
        </authorList>
    </citation>
    <scope>NUCLEOTIDE SEQUENCE [LARGE SCALE GENOMIC DNA]</scope>
    <source>
        <strain evidence="6">cv. Dabenzi</strain>
    </source>
</reference>
<dbReference type="Pfam" id="PF00514">
    <property type="entry name" value="Arm"/>
    <property type="match status" value="1"/>
</dbReference>
<evidence type="ECO:0000256" key="3">
    <source>
        <dbReference type="SAM" id="MobiDB-lite"/>
    </source>
</evidence>
<evidence type="ECO:0000259" key="4">
    <source>
        <dbReference type="Pfam" id="PF23005"/>
    </source>
</evidence>
<dbReference type="EMBL" id="MTKT01002440">
    <property type="protein sequence ID" value="OWM79793.1"/>
    <property type="molecule type" value="Genomic_DNA"/>
</dbReference>
<name>A0A218X4C9_PUNGR</name>
<dbReference type="PANTHER" id="PTHR46043:SF2">
    <property type="entry name" value="ARM REPEAT SUPERFAMILY PROTEIN"/>
    <property type="match status" value="1"/>
</dbReference>
<keyword evidence="1" id="KW-0677">Repeat</keyword>
<dbReference type="AlphaFoldDB" id="A0A218X4C9"/>
<sequence>MHPSSTNTLPAAAAADDAAPPPSVASLETLLDSINHLLSLLLLSSLTARSFFGRWQLIRSKLTSLLSSLSSSPHWSPHPLLLSTLLPSLLSTLSFLHSLSLQCSRSPFPGSKLHMQSDLDMASSSLSDHLHHLDLLIHSGVLHQSTAIVLSHPAPSSSKDDIILFIRDLFTRLQIGGAEFKTKALESLLQLLTDDEKSASLVSREGNVAYLIHLLDLHNQSLIREQAVAALSILVSLNDESRKTVFEEGGLGPLLKVLETGSNPLKEKAAIAVEALTTDPENAWAISAYNGVQVLLEACRSGSPATQPHAIGAIRNVAVVEDVRAVLAEEGAVPLLVQLLSSSAAAATREEAAGCIAILAASGDEFRDSIINERGLQRLMSLIHDSPSSDALESALRAISSLSRVDSVNRILSSSTVFIVQLGELIKHGSLILQQVASSLLADISITDGNKRAIAGCMSSLVRLMESPKPVGLQDSASRALVSLLSVRSNRKEFVRDEKSLTRLVQMLDSRNEAVPKKLPVAVVAAVAASGGDGCRRRLVAAGACQHMQKLAEMEVGGARKAAQRLAGSKLKTIFSRTWRE</sequence>
<evidence type="ECO:0000256" key="2">
    <source>
        <dbReference type="PROSITE-ProRule" id="PRU00259"/>
    </source>
</evidence>
<protein>
    <recommendedName>
        <fullName evidence="4">DUF7032 domain-containing protein</fullName>
    </recommendedName>
</protein>
<dbReference type="PROSITE" id="PS50176">
    <property type="entry name" value="ARM_REPEAT"/>
    <property type="match status" value="1"/>
</dbReference>
<feature type="region of interest" description="Disordered" evidence="3">
    <location>
        <begin position="1"/>
        <end position="20"/>
    </location>
</feature>
<proteinExistence type="predicted"/>
<dbReference type="Pfam" id="PF23005">
    <property type="entry name" value="DUF7032"/>
    <property type="match status" value="1"/>
</dbReference>
<dbReference type="InterPro" id="IPR000225">
    <property type="entry name" value="Armadillo"/>
</dbReference>
<organism evidence="5 6">
    <name type="scientific">Punica granatum</name>
    <name type="common">Pomegranate</name>
    <dbReference type="NCBI Taxonomy" id="22663"/>
    <lineage>
        <taxon>Eukaryota</taxon>
        <taxon>Viridiplantae</taxon>
        <taxon>Streptophyta</taxon>
        <taxon>Embryophyta</taxon>
        <taxon>Tracheophyta</taxon>
        <taxon>Spermatophyta</taxon>
        <taxon>Magnoliopsida</taxon>
        <taxon>eudicotyledons</taxon>
        <taxon>Gunneridae</taxon>
        <taxon>Pentapetalae</taxon>
        <taxon>rosids</taxon>
        <taxon>malvids</taxon>
        <taxon>Myrtales</taxon>
        <taxon>Lythraceae</taxon>
        <taxon>Punica</taxon>
    </lineage>
</organism>
<dbReference type="Gene3D" id="1.25.10.10">
    <property type="entry name" value="Leucine-rich Repeat Variant"/>
    <property type="match status" value="3"/>
</dbReference>